<proteinExistence type="inferred from homology"/>
<comment type="similarity">
    <text evidence="2">Belongs to the GerABKC lipoprotein family.</text>
</comment>
<evidence type="ECO:0000256" key="1">
    <source>
        <dbReference type="ARBA" id="ARBA00004635"/>
    </source>
</evidence>
<evidence type="ECO:0000256" key="7">
    <source>
        <dbReference type="ARBA" id="ARBA00023288"/>
    </source>
</evidence>
<dbReference type="Proteomes" id="UP000256977">
    <property type="component" value="Unassembled WGS sequence"/>
</dbReference>
<sequence length="384" mass="43731">MQNFLKNIKLICTILSLGIISGCWDIKEIENINYVTTIGIDYIDDSFVLYAQLLDFTAIAKTESGKTDKTPQVWIGKAKAKTLNLAMNDLYASSQERTSWSHVSSIIIGENALKANVLKVDDLIGRFWEIRLTPWVFGTREPIQRLLTVPAFFNFSQRNTLAQEPIEAFDQRSLIEPVRYFQFLSRLWEPGTNILLPSLSINSTTWKKDEKEDSKMFIDGAYIIDEGKLLGKLDNQKLLGVRWIDKSTIRSPIVISHQGEDAAVLSLESPEVHMSISVINGLPKYHFHIKLNGNVIETLQKVSKRKMESTAEEVVRNEVMNTFQNGLTIKSDIYSLEHLLFRRKTAIWKELKRSNEPVVNADSISAIMVKVNINHAGMKIYPLK</sequence>
<evidence type="ECO:0000256" key="2">
    <source>
        <dbReference type="ARBA" id="ARBA00007886"/>
    </source>
</evidence>
<keyword evidence="4" id="KW-0732">Signal</keyword>
<dbReference type="Pfam" id="PF05504">
    <property type="entry name" value="Spore_GerAC"/>
    <property type="match status" value="1"/>
</dbReference>
<dbReference type="InterPro" id="IPR008844">
    <property type="entry name" value="Spore_GerAC-like"/>
</dbReference>
<feature type="domain" description="Spore germination protein N-terminal" evidence="9">
    <location>
        <begin position="25"/>
        <end position="200"/>
    </location>
</feature>
<accession>A0A3D9KR63</accession>
<keyword evidence="3" id="KW-0309">Germination</keyword>
<dbReference type="InterPro" id="IPR057336">
    <property type="entry name" value="GerAC_N"/>
</dbReference>
<reference evidence="10 11" key="1">
    <citation type="submission" date="2018-07" db="EMBL/GenBank/DDBJ databases">
        <title>Genomic Encyclopedia of Type Strains, Phase III (KMG-III): the genomes of soil and plant-associated and newly described type strains.</title>
        <authorList>
            <person name="Whitman W."/>
        </authorList>
    </citation>
    <scope>NUCLEOTIDE SEQUENCE [LARGE SCALE GENOMIC DNA]</scope>
    <source>
        <strain evidence="10 11">CECT 7287</strain>
    </source>
</reference>
<comment type="subcellular location">
    <subcellularLocation>
        <location evidence="1">Membrane</location>
        <topology evidence="1">Lipid-anchor</topology>
    </subcellularLocation>
</comment>
<evidence type="ECO:0000313" key="11">
    <source>
        <dbReference type="Proteomes" id="UP000256977"/>
    </source>
</evidence>
<dbReference type="GO" id="GO:0009847">
    <property type="term" value="P:spore germination"/>
    <property type="evidence" value="ECO:0007669"/>
    <property type="project" value="InterPro"/>
</dbReference>
<evidence type="ECO:0000259" key="8">
    <source>
        <dbReference type="Pfam" id="PF05504"/>
    </source>
</evidence>
<evidence type="ECO:0000256" key="5">
    <source>
        <dbReference type="ARBA" id="ARBA00023136"/>
    </source>
</evidence>
<dbReference type="Pfam" id="PF25198">
    <property type="entry name" value="Spore_GerAC_N"/>
    <property type="match status" value="1"/>
</dbReference>
<dbReference type="PROSITE" id="PS51257">
    <property type="entry name" value="PROKAR_LIPOPROTEIN"/>
    <property type="match status" value="1"/>
</dbReference>
<comment type="caution">
    <text evidence="10">The sequence shown here is derived from an EMBL/GenBank/DDBJ whole genome shotgun (WGS) entry which is preliminary data.</text>
</comment>
<dbReference type="EMBL" id="QRDZ01000001">
    <property type="protein sequence ID" value="RED89203.1"/>
    <property type="molecule type" value="Genomic_DNA"/>
</dbReference>
<evidence type="ECO:0000256" key="3">
    <source>
        <dbReference type="ARBA" id="ARBA00022544"/>
    </source>
</evidence>
<dbReference type="PANTHER" id="PTHR35789:SF1">
    <property type="entry name" value="SPORE GERMINATION PROTEIN B3"/>
    <property type="match status" value="1"/>
</dbReference>
<evidence type="ECO:0000313" key="10">
    <source>
        <dbReference type="EMBL" id="RED89203.1"/>
    </source>
</evidence>
<dbReference type="NCBIfam" id="TIGR02887">
    <property type="entry name" value="spore_ger_x_C"/>
    <property type="match status" value="1"/>
</dbReference>
<name>A0A3D9KR63_9BACL</name>
<dbReference type="PANTHER" id="PTHR35789">
    <property type="entry name" value="SPORE GERMINATION PROTEIN B3"/>
    <property type="match status" value="1"/>
</dbReference>
<evidence type="ECO:0000256" key="6">
    <source>
        <dbReference type="ARBA" id="ARBA00023139"/>
    </source>
</evidence>
<organism evidence="10 11">
    <name type="scientific">Cohnella phaseoli</name>
    <dbReference type="NCBI Taxonomy" id="456490"/>
    <lineage>
        <taxon>Bacteria</taxon>
        <taxon>Bacillati</taxon>
        <taxon>Bacillota</taxon>
        <taxon>Bacilli</taxon>
        <taxon>Bacillales</taxon>
        <taxon>Paenibacillaceae</taxon>
        <taxon>Cohnella</taxon>
    </lineage>
</organism>
<feature type="domain" description="Spore germination GerAC-like C-terminal" evidence="8">
    <location>
        <begin position="220"/>
        <end position="377"/>
    </location>
</feature>
<evidence type="ECO:0000256" key="4">
    <source>
        <dbReference type="ARBA" id="ARBA00022729"/>
    </source>
</evidence>
<evidence type="ECO:0000259" key="9">
    <source>
        <dbReference type="Pfam" id="PF25198"/>
    </source>
</evidence>
<protein>
    <submittedName>
        <fullName evidence="10">Ger(X)C family germination protein</fullName>
    </submittedName>
</protein>
<dbReference type="Gene3D" id="3.30.300.210">
    <property type="entry name" value="Nutrient germinant receptor protein C, domain 3"/>
    <property type="match status" value="1"/>
</dbReference>
<dbReference type="AlphaFoldDB" id="A0A3D9KR63"/>
<dbReference type="GO" id="GO:0016020">
    <property type="term" value="C:membrane"/>
    <property type="evidence" value="ECO:0007669"/>
    <property type="project" value="UniProtKB-SubCell"/>
</dbReference>
<keyword evidence="7" id="KW-0449">Lipoprotein</keyword>
<dbReference type="InterPro" id="IPR038501">
    <property type="entry name" value="Spore_GerAC_C_sf"/>
</dbReference>
<dbReference type="InterPro" id="IPR046953">
    <property type="entry name" value="Spore_GerAC-like_C"/>
</dbReference>
<keyword evidence="5" id="KW-0472">Membrane</keyword>
<keyword evidence="11" id="KW-1185">Reference proteome</keyword>
<gene>
    <name evidence="10" type="ORF">DFP98_101174</name>
</gene>
<keyword evidence="6" id="KW-0564">Palmitate</keyword>